<keyword evidence="1" id="KW-0238">DNA-binding</keyword>
<keyword evidence="5" id="KW-1185">Reference proteome</keyword>
<dbReference type="Gene3D" id="1.10.260.40">
    <property type="entry name" value="lambda repressor-like DNA-binding domains"/>
    <property type="match status" value="1"/>
</dbReference>
<accession>A0A5C1I389</accession>
<evidence type="ECO:0000313" key="4">
    <source>
        <dbReference type="EMBL" id="QEM12453.1"/>
    </source>
</evidence>
<dbReference type="PANTHER" id="PTHR46558">
    <property type="entry name" value="TRACRIPTIONAL REGULATORY PROTEIN-RELATED-RELATED"/>
    <property type="match status" value="1"/>
</dbReference>
<dbReference type="CDD" id="cd00093">
    <property type="entry name" value="HTH_XRE"/>
    <property type="match status" value="1"/>
</dbReference>
<dbReference type="SMART" id="SM00530">
    <property type="entry name" value="HTH_XRE"/>
    <property type="match status" value="1"/>
</dbReference>
<sequence length="125" mass="14230">MRTLGENIRKLRRQRNWSQEDVANRLNISIAAFSKIETGVTDINLSRLKTIAAVFDLSVIQLLAYDDPAYGFHSSTLEALNKKLKSREIEVVNLQKKVINLFEEVRMLKTQELSKSPISLITAVN</sequence>
<dbReference type="InterPro" id="IPR010982">
    <property type="entry name" value="Lambda_DNA-bd_dom_sf"/>
</dbReference>
<dbReference type="GO" id="GO:0003677">
    <property type="term" value="F:DNA binding"/>
    <property type="evidence" value="ECO:0007669"/>
    <property type="project" value="UniProtKB-KW"/>
</dbReference>
<name>A0A5C1I389_9SPHI</name>
<dbReference type="PANTHER" id="PTHR46558:SF4">
    <property type="entry name" value="DNA-BIDING PHAGE PROTEIN"/>
    <property type="match status" value="1"/>
</dbReference>
<keyword evidence="2" id="KW-0175">Coiled coil</keyword>
<feature type="coiled-coil region" evidence="2">
    <location>
        <begin position="77"/>
        <end position="111"/>
    </location>
</feature>
<dbReference type="OrthoDB" id="959646at2"/>
<feature type="domain" description="HTH cro/C1-type" evidence="3">
    <location>
        <begin position="8"/>
        <end position="62"/>
    </location>
</feature>
<dbReference type="PROSITE" id="PS50943">
    <property type="entry name" value="HTH_CROC1"/>
    <property type="match status" value="1"/>
</dbReference>
<evidence type="ECO:0000256" key="1">
    <source>
        <dbReference type="ARBA" id="ARBA00023125"/>
    </source>
</evidence>
<evidence type="ECO:0000313" key="5">
    <source>
        <dbReference type="Proteomes" id="UP000251402"/>
    </source>
</evidence>
<organism evidence="4 5">
    <name type="scientific">Mucilaginibacter rubeus</name>
    <dbReference type="NCBI Taxonomy" id="2027860"/>
    <lineage>
        <taxon>Bacteria</taxon>
        <taxon>Pseudomonadati</taxon>
        <taxon>Bacteroidota</taxon>
        <taxon>Sphingobacteriia</taxon>
        <taxon>Sphingobacteriales</taxon>
        <taxon>Sphingobacteriaceae</taxon>
        <taxon>Mucilaginibacter</taxon>
    </lineage>
</organism>
<evidence type="ECO:0000259" key="3">
    <source>
        <dbReference type="PROSITE" id="PS50943"/>
    </source>
</evidence>
<dbReference type="RefSeq" id="WP_112575349.1">
    <property type="nucleotide sequence ID" value="NZ_CP043450.1"/>
</dbReference>
<evidence type="ECO:0000256" key="2">
    <source>
        <dbReference type="SAM" id="Coils"/>
    </source>
</evidence>
<reference evidence="4" key="1">
    <citation type="submission" date="2019-08" db="EMBL/GenBank/DDBJ databases">
        <title>Comparative genome analysis confer to the adaptation heavy metal polluted environment.</title>
        <authorList>
            <person name="Li Y."/>
        </authorList>
    </citation>
    <scope>NUCLEOTIDE SEQUENCE [LARGE SCALE GENOMIC DNA]</scope>
    <source>
        <strain evidence="4">P1</strain>
    </source>
</reference>
<protein>
    <submittedName>
        <fullName evidence="4">Helix-turn-helix transcriptional regulator</fullName>
    </submittedName>
</protein>
<dbReference type="InterPro" id="IPR001387">
    <property type="entry name" value="Cro/C1-type_HTH"/>
</dbReference>
<dbReference type="Pfam" id="PF01381">
    <property type="entry name" value="HTH_3"/>
    <property type="match status" value="1"/>
</dbReference>
<dbReference type="SUPFAM" id="SSF47413">
    <property type="entry name" value="lambda repressor-like DNA-binding domains"/>
    <property type="match status" value="1"/>
</dbReference>
<proteinExistence type="predicted"/>
<dbReference type="AlphaFoldDB" id="A0A5C1I389"/>
<dbReference type="KEGG" id="mrub:DEO27_021330"/>
<dbReference type="Proteomes" id="UP000251402">
    <property type="component" value="Chromosome"/>
</dbReference>
<dbReference type="EMBL" id="CP043450">
    <property type="protein sequence ID" value="QEM12453.1"/>
    <property type="molecule type" value="Genomic_DNA"/>
</dbReference>
<gene>
    <name evidence="4" type="ORF">DEO27_021330</name>
</gene>